<dbReference type="PROSITE" id="PS00610">
    <property type="entry name" value="NA_NEUROTRAN_SYMP_1"/>
    <property type="match status" value="1"/>
</dbReference>
<evidence type="ECO:0000256" key="1">
    <source>
        <dbReference type="ARBA" id="ARBA00004141"/>
    </source>
</evidence>
<proteinExistence type="inferred from homology"/>
<dbReference type="InterPro" id="IPR000175">
    <property type="entry name" value="Na/ntran_symport"/>
</dbReference>
<dbReference type="PRINTS" id="PR00176">
    <property type="entry name" value="NANEUSMPORT"/>
</dbReference>
<feature type="transmembrane region" description="Helical" evidence="7">
    <location>
        <begin position="265"/>
        <end position="295"/>
    </location>
</feature>
<protein>
    <recommendedName>
        <fullName evidence="6">Transporter</fullName>
    </recommendedName>
</protein>
<gene>
    <name evidence="8" type="ORF">L2W38_06220</name>
</gene>
<reference evidence="8 9" key="1">
    <citation type="submission" date="2022-01" db="EMBL/GenBank/DDBJ databases">
        <title>Dethiosulfovibrio faecalis sp. nov., a novel proteolytic, non-sulfur-reducing bacterium isolated from a marine aquaculture solid waste bioreactor.</title>
        <authorList>
            <person name="Grabowski S."/>
            <person name="Apolinario E."/>
            <person name="Schneider N."/>
            <person name="Marshall C.W."/>
            <person name="Sowers K.R."/>
        </authorList>
    </citation>
    <scope>NUCLEOTIDE SEQUENCE [LARGE SCALE GENOMIC DNA]</scope>
    <source>
        <strain evidence="8 9">DSM 12537</strain>
    </source>
</reference>
<name>A0ABS9EP00_9BACT</name>
<dbReference type="SUPFAM" id="SSF161070">
    <property type="entry name" value="SNF-like"/>
    <property type="match status" value="1"/>
</dbReference>
<feature type="transmembrane region" description="Helical" evidence="7">
    <location>
        <begin position="17"/>
        <end position="34"/>
    </location>
</feature>
<dbReference type="PANTHER" id="PTHR42948:SF1">
    <property type="entry name" value="TRANSPORTER"/>
    <property type="match status" value="1"/>
</dbReference>
<keyword evidence="6" id="KW-0769">Symport</keyword>
<evidence type="ECO:0000313" key="9">
    <source>
        <dbReference type="Proteomes" id="UP001200430"/>
    </source>
</evidence>
<comment type="subcellular location">
    <subcellularLocation>
        <location evidence="1">Membrane</location>
        <topology evidence="1">Multi-pass membrane protein</topology>
    </subcellularLocation>
</comment>
<evidence type="ECO:0000256" key="6">
    <source>
        <dbReference type="RuleBase" id="RU003732"/>
    </source>
</evidence>
<feature type="transmembrane region" description="Helical" evidence="7">
    <location>
        <begin position="178"/>
        <end position="207"/>
    </location>
</feature>
<feature type="transmembrane region" description="Helical" evidence="7">
    <location>
        <begin position="46"/>
        <end position="71"/>
    </location>
</feature>
<keyword evidence="5 7" id="KW-0472">Membrane</keyword>
<evidence type="ECO:0000256" key="2">
    <source>
        <dbReference type="ARBA" id="ARBA00022448"/>
    </source>
</evidence>
<feature type="transmembrane region" description="Helical" evidence="7">
    <location>
        <begin position="227"/>
        <end position="244"/>
    </location>
</feature>
<comment type="similarity">
    <text evidence="6">Belongs to the sodium:neurotransmitter symporter (SNF) (TC 2.A.22) family.</text>
</comment>
<dbReference type="Proteomes" id="UP001200430">
    <property type="component" value="Unassembled WGS sequence"/>
</dbReference>
<keyword evidence="3 6" id="KW-0812">Transmembrane</keyword>
<dbReference type="PANTHER" id="PTHR42948">
    <property type="entry name" value="TRANSPORTER"/>
    <property type="match status" value="1"/>
</dbReference>
<dbReference type="RefSeq" id="WP_236099133.1">
    <property type="nucleotide sequence ID" value="NZ_JAKGUD010000005.1"/>
</dbReference>
<feature type="transmembrane region" description="Helical" evidence="7">
    <location>
        <begin position="92"/>
        <end position="119"/>
    </location>
</feature>
<dbReference type="EMBL" id="JAKGUD010000005">
    <property type="protein sequence ID" value="MCF4142404.1"/>
    <property type="molecule type" value="Genomic_DNA"/>
</dbReference>
<evidence type="ECO:0000256" key="5">
    <source>
        <dbReference type="ARBA" id="ARBA00023136"/>
    </source>
</evidence>
<dbReference type="NCBIfam" id="NF037979">
    <property type="entry name" value="Na_transp"/>
    <property type="match status" value="1"/>
</dbReference>
<dbReference type="Pfam" id="PF00209">
    <property type="entry name" value="SNF"/>
    <property type="match status" value="2"/>
</dbReference>
<evidence type="ECO:0000256" key="4">
    <source>
        <dbReference type="ARBA" id="ARBA00022989"/>
    </source>
</evidence>
<dbReference type="InterPro" id="IPR037272">
    <property type="entry name" value="SNS_sf"/>
</dbReference>
<sequence>MSGNGNGTEREQWGSRMGFMLAAAGSAVGLGNIWRFPYVTGKNGGAAFLIIYLAMVFCIGASVMLAEFAIGRASKRNSVGAFRKLKGGAWPIVGWLGLIVAFLILSYYAVIGGWTLAYIFKSFTGLMTAGSAEDVQNIFLTFIADPVQVIAAFFVFMALVVVVVYRGVGEGIEKYCKVLMPGLFIILIILMVRALSLPGAAEGVAFYLKPDFSKVTGATVIDALGQAFYSLSLGMGILITYGSYISNDEDLPKSVATVTFLDTMVAFLSGLVIFPTVFAFGVDAGAGAGLSFIALPAVFSKMWGGPVWSALFFALLFIAALTSSVSLFEVVISYCMDELKWTRARSSWIMGTAIFLFGIPSALSNGAMDIKLFGMGFLDGLDWLCNNLLLTTCGILICLFAGWVVGDRMKKEVTNDGGRPFALLSPWTWILRVVAPAAILVIIYNGLK</sequence>
<keyword evidence="4 7" id="KW-1133">Transmembrane helix</keyword>
<feature type="transmembrane region" description="Helical" evidence="7">
    <location>
        <begin position="388"/>
        <end position="406"/>
    </location>
</feature>
<accession>A0ABS9EP00</accession>
<feature type="transmembrane region" description="Helical" evidence="7">
    <location>
        <begin position="348"/>
        <end position="368"/>
    </location>
</feature>
<dbReference type="PROSITE" id="PS50267">
    <property type="entry name" value="NA_NEUROTRAN_SYMP_3"/>
    <property type="match status" value="1"/>
</dbReference>
<feature type="transmembrane region" description="Helical" evidence="7">
    <location>
        <begin position="427"/>
        <end position="447"/>
    </location>
</feature>
<dbReference type="CDD" id="cd10336">
    <property type="entry name" value="SLC6sbd_Tyt1-Like"/>
    <property type="match status" value="1"/>
</dbReference>
<evidence type="ECO:0000256" key="7">
    <source>
        <dbReference type="SAM" id="Phobius"/>
    </source>
</evidence>
<keyword evidence="2 6" id="KW-0813">Transport</keyword>
<feature type="transmembrane region" description="Helical" evidence="7">
    <location>
        <begin position="139"/>
        <end position="166"/>
    </location>
</feature>
<organism evidence="8 9">
    <name type="scientific">Dethiosulfovibrio marinus</name>
    <dbReference type="NCBI Taxonomy" id="133532"/>
    <lineage>
        <taxon>Bacteria</taxon>
        <taxon>Thermotogati</taxon>
        <taxon>Synergistota</taxon>
        <taxon>Synergistia</taxon>
        <taxon>Synergistales</taxon>
        <taxon>Dethiosulfovibrionaceae</taxon>
        <taxon>Dethiosulfovibrio</taxon>
    </lineage>
</organism>
<evidence type="ECO:0000256" key="3">
    <source>
        <dbReference type="ARBA" id="ARBA00022692"/>
    </source>
</evidence>
<evidence type="ECO:0000313" key="8">
    <source>
        <dbReference type="EMBL" id="MCF4142404.1"/>
    </source>
</evidence>
<comment type="caution">
    <text evidence="8">The sequence shown here is derived from an EMBL/GenBank/DDBJ whole genome shotgun (WGS) entry which is preliminary data.</text>
</comment>
<feature type="transmembrane region" description="Helical" evidence="7">
    <location>
        <begin position="307"/>
        <end position="336"/>
    </location>
</feature>
<dbReference type="InterPro" id="IPR047218">
    <property type="entry name" value="YocR/YhdH-like"/>
</dbReference>
<keyword evidence="9" id="KW-1185">Reference proteome</keyword>